<comment type="caution">
    <text evidence="1">The sequence shown here is derived from an EMBL/GenBank/DDBJ whole genome shotgun (WGS) entry which is preliminary data.</text>
</comment>
<dbReference type="Proteomes" id="UP000320913">
    <property type="component" value="Unassembled WGS sequence"/>
</dbReference>
<organism evidence="1 2">
    <name type="scientific">Eiseniibacteriota bacterium</name>
    <dbReference type="NCBI Taxonomy" id="2212470"/>
    <lineage>
        <taxon>Bacteria</taxon>
        <taxon>Candidatus Eiseniibacteriota</taxon>
    </lineage>
</organism>
<name>A0A538T2V3_UNCEI</name>
<protein>
    <recommendedName>
        <fullName evidence="3">Transcription factor zinc-finger domain-containing protein</fullName>
    </recommendedName>
</protein>
<accession>A0A538T2V3</accession>
<sequence length="302" mass="32684">MKLVACPRCHAQYDVAGFTDETVTCPCGASFPAKCPAAVDAAVKRCAACGALVGDEERVCSYCQATVIRDPAPAGPVCPECYARNPERALHCTACGIAFLPQPVRRTTEPVECPNCPGVRLGARSLGGLWVDECPMCLGLWAPRDVMDRLVDRVRERRRQEGPPPASVLHRERRSPWQAKITYRKCPVCGAAMQRKNFAGHSGVVVDWCGSHGTWLDAHEMEDIAAFVLEGGLQHGPGDDGNGTWSLPADPVKAAALLAAQQLLADERERSLARYRALGGRGRIDSEKLIQGIGDLFARLLK</sequence>
<reference evidence="1 2" key="1">
    <citation type="journal article" date="2019" name="Nat. Microbiol.">
        <title>Mediterranean grassland soil C-N compound turnover is dependent on rainfall and depth, and is mediated by genomically divergent microorganisms.</title>
        <authorList>
            <person name="Diamond S."/>
            <person name="Andeer P.F."/>
            <person name="Li Z."/>
            <person name="Crits-Christoph A."/>
            <person name="Burstein D."/>
            <person name="Anantharaman K."/>
            <person name="Lane K.R."/>
            <person name="Thomas B.C."/>
            <person name="Pan C."/>
            <person name="Northen T.R."/>
            <person name="Banfield J.F."/>
        </authorList>
    </citation>
    <scope>NUCLEOTIDE SEQUENCE [LARGE SCALE GENOMIC DNA]</scope>
    <source>
        <strain evidence="1">WS_5</strain>
    </source>
</reference>
<evidence type="ECO:0008006" key="3">
    <source>
        <dbReference type="Google" id="ProtNLM"/>
    </source>
</evidence>
<dbReference type="EMBL" id="VBOV01000146">
    <property type="protein sequence ID" value="TMQ57943.1"/>
    <property type="molecule type" value="Genomic_DNA"/>
</dbReference>
<gene>
    <name evidence="1" type="ORF">E6K75_06005</name>
</gene>
<evidence type="ECO:0000313" key="1">
    <source>
        <dbReference type="EMBL" id="TMQ57943.1"/>
    </source>
</evidence>
<dbReference type="AlphaFoldDB" id="A0A538T2V3"/>
<proteinExistence type="predicted"/>
<evidence type="ECO:0000313" key="2">
    <source>
        <dbReference type="Proteomes" id="UP000320913"/>
    </source>
</evidence>